<dbReference type="Proteomes" id="UP000717696">
    <property type="component" value="Unassembled WGS sequence"/>
</dbReference>
<proteinExistence type="predicted"/>
<reference evidence="1" key="1">
    <citation type="journal article" date="2021" name="Nat. Commun.">
        <title>Genetic determinants of endophytism in the Arabidopsis root mycobiome.</title>
        <authorList>
            <person name="Mesny F."/>
            <person name="Miyauchi S."/>
            <person name="Thiergart T."/>
            <person name="Pickel B."/>
            <person name="Atanasova L."/>
            <person name="Karlsson M."/>
            <person name="Huettel B."/>
            <person name="Barry K.W."/>
            <person name="Haridas S."/>
            <person name="Chen C."/>
            <person name="Bauer D."/>
            <person name="Andreopoulos W."/>
            <person name="Pangilinan J."/>
            <person name="LaButti K."/>
            <person name="Riley R."/>
            <person name="Lipzen A."/>
            <person name="Clum A."/>
            <person name="Drula E."/>
            <person name="Henrissat B."/>
            <person name="Kohler A."/>
            <person name="Grigoriev I.V."/>
            <person name="Martin F.M."/>
            <person name="Hacquard S."/>
        </authorList>
    </citation>
    <scope>NUCLEOTIDE SEQUENCE</scope>
    <source>
        <strain evidence="1">MPI-CAGE-AT-0021</strain>
    </source>
</reference>
<evidence type="ECO:0000313" key="2">
    <source>
        <dbReference type="Proteomes" id="UP000717696"/>
    </source>
</evidence>
<evidence type="ECO:0008006" key="3">
    <source>
        <dbReference type="Google" id="ProtNLM"/>
    </source>
</evidence>
<comment type="caution">
    <text evidence="1">The sequence shown here is derived from an EMBL/GenBank/DDBJ whole genome shotgun (WGS) entry which is preliminary data.</text>
</comment>
<organism evidence="1 2">
    <name type="scientific">Dactylonectria estremocensis</name>
    <dbReference type="NCBI Taxonomy" id="1079267"/>
    <lineage>
        <taxon>Eukaryota</taxon>
        <taxon>Fungi</taxon>
        <taxon>Dikarya</taxon>
        <taxon>Ascomycota</taxon>
        <taxon>Pezizomycotina</taxon>
        <taxon>Sordariomycetes</taxon>
        <taxon>Hypocreomycetidae</taxon>
        <taxon>Hypocreales</taxon>
        <taxon>Nectriaceae</taxon>
        <taxon>Dactylonectria</taxon>
    </lineage>
</organism>
<dbReference type="EMBL" id="JAGMUU010000002">
    <property type="protein sequence ID" value="KAH7159481.1"/>
    <property type="molecule type" value="Genomic_DNA"/>
</dbReference>
<accession>A0A9P9FCV0</accession>
<dbReference type="AlphaFoldDB" id="A0A9P9FCV0"/>
<evidence type="ECO:0000313" key="1">
    <source>
        <dbReference type="EMBL" id="KAH7159481.1"/>
    </source>
</evidence>
<name>A0A9P9FCV0_9HYPO</name>
<keyword evidence="2" id="KW-1185">Reference proteome</keyword>
<gene>
    <name evidence="1" type="ORF">B0J13DRAFT_642820</name>
</gene>
<sequence>MSLQSFPRSALIVDIFPDFINTKLMYLIPDIIDLQEISVDPTALILYYSILYHGSLFISPEMTPQGENLIQTMYVQCLRAIPPWQKQASGTKTDLVTSILLMRAALQQCDFEFSWSMYKLVCHCLRKLNMHNMDQNFPSHFLDPKLKTVGADQHRMGFWALVLVDLFFRLLHDKPAIITANLAEWRVNLPSLNTVPELAEHVVPTLTFLVKSRLTFLLLRFFDILGQKAEDKNSVINLIEGLCQEIEALLQEWSVTDSMTACEDNAGFWWMLYDLTLTSYCSMMIMSRELAFLQSGLSGTSTASDNVPITLLSVNIARRIMDLAHLGLGKYPSPAAASCVFGAFRGYLAYGCLAEHLVTSGPIDPSSTAEADMVLLEQVAQRLTVIAESDQDLLPLVRTLHELNQTIHAKWKENSASS</sequence>
<protein>
    <recommendedName>
        <fullName evidence="3">Transcription factor domain-containing protein</fullName>
    </recommendedName>
</protein>
<dbReference type="OrthoDB" id="39175at2759"/>